<evidence type="ECO:0000313" key="2">
    <source>
        <dbReference type="Proteomes" id="UP000031307"/>
    </source>
</evidence>
<gene>
    <name evidence="1" type="ORF">DB43_EI00530</name>
</gene>
<comment type="caution">
    <text evidence="1">The sequence shown here is derived from an EMBL/GenBank/DDBJ whole genome shotgun (WGS) entry which is preliminary data.</text>
</comment>
<dbReference type="Gene3D" id="1.25.40.10">
    <property type="entry name" value="Tetratricopeptide repeat domain"/>
    <property type="match status" value="1"/>
</dbReference>
<reference evidence="1 2" key="1">
    <citation type="journal article" date="2014" name="Mol. Biol. Evol.">
        <title>Massive expansion of Ubiquitination-related gene families within the Chlamydiae.</title>
        <authorList>
            <person name="Domman D."/>
            <person name="Collingro A."/>
            <person name="Lagkouvardos I."/>
            <person name="Gehre L."/>
            <person name="Weinmaier T."/>
            <person name="Rattei T."/>
            <person name="Subtil A."/>
            <person name="Horn M."/>
        </authorList>
    </citation>
    <scope>NUCLEOTIDE SEQUENCE [LARGE SCALE GENOMIC DNA]</scope>
    <source>
        <strain evidence="1 2">OEW1</strain>
    </source>
</reference>
<dbReference type="AlphaFoldDB" id="A0A0C1EDY6"/>
<organism evidence="1 2">
    <name type="scientific">Parachlamydia acanthamoebae</name>
    <dbReference type="NCBI Taxonomy" id="83552"/>
    <lineage>
        <taxon>Bacteria</taxon>
        <taxon>Pseudomonadati</taxon>
        <taxon>Chlamydiota</taxon>
        <taxon>Chlamydiia</taxon>
        <taxon>Parachlamydiales</taxon>
        <taxon>Parachlamydiaceae</taxon>
        <taxon>Parachlamydia</taxon>
    </lineage>
</organism>
<dbReference type="InterPro" id="IPR036866">
    <property type="entry name" value="RibonucZ/Hydroxyglut_hydro"/>
</dbReference>
<name>A0A0C1EDY6_9BACT</name>
<dbReference type="EMBL" id="JSAM01000028">
    <property type="protein sequence ID" value="KIA78308.1"/>
    <property type="molecule type" value="Genomic_DNA"/>
</dbReference>
<dbReference type="PATRIC" id="fig|83552.4.peg.538"/>
<dbReference type="Proteomes" id="UP000031307">
    <property type="component" value="Unassembled WGS sequence"/>
</dbReference>
<dbReference type="InterPro" id="IPR011990">
    <property type="entry name" value="TPR-like_helical_dom_sf"/>
</dbReference>
<proteinExistence type="predicted"/>
<sequence length="592" mass="68199">MHREVKTMTVLIDTKKFDGYLDQVQQYAIRLNKEEGVLEELLKFIEDQQLEWAEDHSYQEFFKGESAFFKQEFDQALKHYLQARAIPLFQFFCYRASAFVSKSIGNQEKAISFSRKALKFFPNDYPLLTLLKELLTSDSHRESAQEIHLKLQALENGDSPSSLLSNINEPTIPMGEKTVHELNHIFESHSSNSEDLFLEEEEKPFNSFAIPVGEVTTAPSVATTEEFMTKKIEVDSEEEQSLRHHIQTFNDMQAKSLSDYIESFHRRPPVENCSLFLLSGNIPSTLPFLTTEPHQKTGFYLRWNDKGIVVNPGKHFLNDFHEQGLHIRDIDYVIVTQDQPLCYAGIKEIYDLAYQVNRLDAEPKVIHYYLNQKAYQELSLILKPHFKQERNTLHSLELFVDSSDIEKVELHHDIVLHYFPVSKGKQDTSHALGIRLDLRLSETPYSEIKCGYVSGGAWSSSFSNFLKNCDVILAGFGNTSSPDYGKQVFNEDSLGYFGSSTLLEEAQPHLFLLTEFEGKEGDIRLEVVRKMRAECKNQTVILPADCSLVVHLKKHLIRCSSSKRWVVPNEIRVFKSPHAFDRLSYISDCHYL</sequence>
<protein>
    <submittedName>
        <fullName evidence="1">Uncharacterized protein</fullName>
    </submittedName>
</protein>
<accession>A0A0C1EDY6</accession>
<dbReference type="SUPFAM" id="SSF48452">
    <property type="entry name" value="TPR-like"/>
    <property type="match status" value="1"/>
</dbReference>
<dbReference type="SUPFAM" id="SSF56281">
    <property type="entry name" value="Metallo-hydrolase/oxidoreductase"/>
    <property type="match status" value="1"/>
</dbReference>
<evidence type="ECO:0000313" key="1">
    <source>
        <dbReference type="EMBL" id="KIA78308.1"/>
    </source>
</evidence>